<dbReference type="Pfam" id="PF00790">
    <property type="entry name" value="VHS"/>
    <property type="match status" value="1"/>
</dbReference>
<organism evidence="3 4">
    <name type="scientific">Prorocentrum cordatum</name>
    <dbReference type="NCBI Taxonomy" id="2364126"/>
    <lineage>
        <taxon>Eukaryota</taxon>
        <taxon>Sar</taxon>
        <taxon>Alveolata</taxon>
        <taxon>Dinophyceae</taxon>
        <taxon>Prorocentrales</taxon>
        <taxon>Prorocentraceae</taxon>
        <taxon>Prorocentrum</taxon>
    </lineage>
</organism>
<feature type="region of interest" description="Disordered" evidence="1">
    <location>
        <begin position="201"/>
        <end position="228"/>
    </location>
</feature>
<evidence type="ECO:0000313" key="4">
    <source>
        <dbReference type="Proteomes" id="UP001189429"/>
    </source>
</evidence>
<feature type="region of interest" description="Disordered" evidence="1">
    <location>
        <begin position="538"/>
        <end position="559"/>
    </location>
</feature>
<evidence type="ECO:0000256" key="1">
    <source>
        <dbReference type="SAM" id="MobiDB-lite"/>
    </source>
</evidence>
<dbReference type="EMBL" id="CAUYUJ010014667">
    <property type="protein sequence ID" value="CAK0844469.1"/>
    <property type="molecule type" value="Genomic_DNA"/>
</dbReference>
<dbReference type="PANTHER" id="PTHR45898">
    <property type="entry name" value="TOM1-LIKE PROTEIN"/>
    <property type="match status" value="1"/>
</dbReference>
<dbReference type="InterPro" id="IPR002014">
    <property type="entry name" value="VHS_dom"/>
</dbReference>
<dbReference type="InterPro" id="IPR008942">
    <property type="entry name" value="ENTH_VHS"/>
</dbReference>
<gene>
    <name evidence="3" type="ORF">PCOR1329_LOCUS38551</name>
</gene>
<dbReference type="PROSITE" id="PS50179">
    <property type="entry name" value="VHS"/>
    <property type="match status" value="1"/>
</dbReference>
<feature type="domain" description="VHS" evidence="2">
    <location>
        <begin position="14"/>
        <end position="176"/>
    </location>
</feature>
<protein>
    <recommendedName>
        <fullName evidence="2">VHS domain-containing protein</fullName>
    </recommendedName>
</protein>
<evidence type="ECO:0000313" key="3">
    <source>
        <dbReference type="EMBL" id="CAK0844469.1"/>
    </source>
</evidence>
<sequence length="770" mass="79004">MTDAQRAELEEILTTSLKSNTIEWAVNLRVCDMLQANPTLAPRVMERVAARLQKDSAVPVLLALGLLEMAVKNCGITVCRHVDDGVAAAMLGIVKKREGWRYSLGRNLHKSSWMVGGWLPEGVAIDEGERQLWAQASQKVLEMLKLWTDAFLLQEGELRPVFEAYKQLRQEGYRFPQGERGAATGLCLVQGAEESPAFLAGAAAPSRQASVDEPPRPSAPGGDAGGAVAAGGAQGVGVDLLGVGDGAAAAGSPGPAPGSGVPAQIEATRADLSAYLCADGGGASPALRGRLDRARPWAIRRHVEGLLGHELPDEQLQSLVELLEDLNSALGPDGGEAAPQMASAAGDEGAAAGAEGAVPAPPSAAPPDREQQELYDAILARFLQEQEDRQLASFEEEDRQLALRLSMEEGAGEGGAPPRSAPRGAGHMVACRSCGAPNQLADHAGRGQDTLLFVCYSCGTMQSRRAHGRRPAALEALPARHAPPPRVMTAGGGGKELLIGGGVDDGAGAAEAAGPSSAPAAGAGRAAASELPASFSEGLLGAEGGSSGSRGGAARGVPVGRSVKDPAGLRWRCTALLAWRGVREPLGCCVPPRALFVPRRRCLKPSFEQPAPRPLVVKGTVEGEALQSHLALPRLAPRLMAIGHGGSAVVLGDVPMVTSNAAEEAGGAEGGDGDCLEDDSWADGAVPPGAAAVVLGEAPAAAAAAATAGAVAVEDDDGPGAQAALISAWIRTPGARVADLQPHFFAWPLPRLRAWLAEACFAALHSAMPA</sequence>
<feature type="compositionally biased region" description="Low complexity" evidence="1">
    <location>
        <begin position="342"/>
        <end position="358"/>
    </location>
</feature>
<accession>A0ABN9TFB6</accession>
<comment type="caution">
    <text evidence="3">The sequence shown here is derived from an EMBL/GenBank/DDBJ whole genome shotgun (WGS) entry which is preliminary data.</text>
</comment>
<feature type="region of interest" description="Disordered" evidence="1">
    <location>
        <begin position="330"/>
        <end position="369"/>
    </location>
</feature>
<feature type="compositionally biased region" description="Gly residues" evidence="1">
    <location>
        <begin position="541"/>
        <end position="554"/>
    </location>
</feature>
<evidence type="ECO:0000259" key="2">
    <source>
        <dbReference type="PROSITE" id="PS50179"/>
    </source>
</evidence>
<name>A0ABN9TFB6_9DINO</name>
<reference evidence="3" key="1">
    <citation type="submission" date="2023-10" db="EMBL/GenBank/DDBJ databases">
        <authorList>
            <person name="Chen Y."/>
            <person name="Shah S."/>
            <person name="Dougan E. K."/>
            <person name="Thang M."/>
            <person name="Chan C."/>
        </authorList>
    </citation>
    <scope>NUCLEOTIDE SEQUENCE [LARGE SCALE GENOMIC DNA]</scope>
</reference>
<dbReference type="InterPro" id="IPR044836">
    <property type="entry name" value="TOL_plant"/>
</dbReference>
<dbReference type="SUPFAM" id="SSF48464">
    <property type="entry name" value="ENTH/VHS domain"/>
    <property type="match status" value="1"/>
</dbReference>
<dbReference type="PANTHER" id="PTHR45898:SF4">
    <property type="entry name" value="TARGET OF MYB PROTEIN 1"/>
    <property type="match status" value="1"/>
</dbReference>
<dbReference type="Gene3D" id="1.25.40.90">
    <property type="match status" value="1"/>
</dbReference>
<keyword evidence="4" id="KW-1185">Reference proteome</keyword>
<proteinExistence type="predicted"/>
<dbReference type="CDD" id="cd03561">
    <property type="entry name" value="VHS"/>
    <property type="match status" value="1"/>
</dbReference>
<dbReference type="Proteomes" id="UP001189429">
    <property type="component" value="Unassembled WGS sequence"/>
</dbReference>